<dbReference type="AlphaFoldDB" id="A0A101M4C8"/>
<gene>
    <name evidence="2" type="ORF">ABT39_MTgene587</name>
</gene>
<evidence type="ECO:0000313" key="2">
    <source>
        <dbReference type="EMBL" id="KUM50743.1"/>
    </source>
</evidence>
<keyword evidence="1" id="KW-0812">Transmembrane</keyword>
<keyword evidence="1" id="KW-1133">Transmembrane helix</keyword>
<keyword evidence="1" id="KW-0472">Membrane</keyword>
<protein>
    <submittedName>
        <fullName evidence="2">Uncharacterized protein</fullName>
    </submittedName>
</protein>
<geneLocation type="mitochondrion" evidence="2"/>
<comment type="caution">
    <text evidence="2">The sequence shown here is derived from an EMBL/GenBank/DDBJ whole genome shotgun (WGS) entry which is preliminary data.</text>
</comment>
<dbReference type="EMBL" id="LKAM01000001">
    <property type="protein sequence ID" value="KUM50743.1"/>
    <property type="molecule type" value="Genomic_DNA"/>
</dbReference>
<name>A0A101M4C8_PICGL</name>
<keyword evidence="2" id="KW-0496">Mitochondrion</keyword>
<reference evidence="2" key="1">
    <citation type="journal article" date="2015" name="Genome Biol. Evol.">
        <title>Organellar Genomes of White Spruce (Picea glauca): Assembly and Annotation.</title>
        <authorList>
            <person name="Jackman S.D."/>
            <person name="Warren R.L."/>
            <person name="Gibb E.A."/>
            <person name="Vandervalk B.P."/>
            <person name="Mohamadi H."/>
            <person name="Chu J."/>
            <person name="Raymond A."/>
            <person name="Pleasance S."/>
            <person name="Coope R."/>
            <person name="Wildung M.R."/>
            <person name="Ritland C.E."/>
            <person name="Bousquet J."/>
            <person name="Jones S.J."/>
            <person name="Bohlmann J."/>
            <person name="Birol I."/>
        </authorList>
    </citation>
    <scope>NUCLEOTIDE SEQUENCE [LARGE SCALE GENOMIC DNA]</scope>
    <source>
        <tissue evidence="2">Flushing bud</tissue>
    </source>
</reference>
<evidence type="ECO:0000256" key="1">
    <source>
        <dbReference type="SAM" id="Phobius"/>
    </source>
</evidence>
<sequence length="113" mass="12985">MTGLNDVTKPAIKFKAIDQELLRVRSYKRRIIVGCAMALGLAVLAWWHFIPEQIVTQPLACLSPRYVDLVNQTFVVSKRYVSCTTQALSVCVMIKPFTPKWQISFKRKINFTH</sequence>
<organism evidence="2">
    <name type="scientific">Picea glauca</name>
    <name type="common">White spruce</name>
    <name type="synonym">Pinus glauca</name>
    <dbReference type="NCBI Taxonomy" id="3330"/>
    <lineage>
        <taxon>Eukaryota</taxon>
        <taxon>Viridiplantae</taxon>
        <taxon>Streptophyta</taxon>
        <taxon>Embryophyta</taxon>
        <taxon>Tracheophyta</taxon>
        <taxon>Spermatophyta</taxon>
        <taxon>Pinopsida</taxon>
        <taxon>Pinidae</taxon>
        <taxon>Conifers I</taxon>
        <taxon>Pinales</taxon>
        <taxon>Pinaceae</taxon>
        <taxon>Picea</taxon>
    </lineage>
</organism>
<accession>A0A101M4C8</accession>
<feature type="transmembrane region" description="Helical" evidence="1">
    <location>
        <begin position="31"/>
        <end position="49"/>
    </location>
</feature>
<proteinExistence type="predicted"/>